<feature type="compositionally biased region" description="Low complexity" evidence="1">
    <location>
        <begin position="146"/>
        <end position="174"/>
    </location>
</feature>
<proteinExistence type="predicted"/>
<evidence type="ECO:0000259" key="2">
    <source>
        <dbReference type="Pfam" id="PF13837"/>
    </source>
</evidence>
<protein>
    <recommendedName>
        <fullName evidence="2">Myb/SANT-like DNA-binding domain-containing protein</fullName>
    </recommendedName>
</protein>
<feature type="domain" description="Myb/SANT-like DNA-binding" evidence="2">
    <location>
        <begin position="11"/>
        <end position="101"/>
    </location>
</feature>
<gene>
    <name evidence="3" type="ORF">R3I93_008386</name>
</gene>
<dbReference type="Proteomes" id="UP001364617">
    <property type="component" value="Unassembled WGS sequence"/>
</dbReference>
<sequence>MADTAGKEQLNWTVEQTFGLIKFWTENEEKFTKKFFASKLLWEKAVKDLGLEGRITGEKAGKKWENLKKRYKDLKTPKTGSGTENGEKTVSNWRYFEAMHAVLGGRPAIDPPVIVASFKPAEDPTVLLMAIVAPEHEALEEDISEPVPTLHPTTPVRPTTPTTTCPTTPATTRPPTTPATPSSCKRKRGNNLILDFLQAESVKEQERHKETEAQTERFLTLFERLVDKMPQQ</sequence>
<accession>A0AAN9D3Z9</accession>
<evidence type="ECO:0000313" key="3">
    <source>
        <dbReference type="EMBL" id="KAK7160703.1"/>
    </source>
</evidence>
<organism evidence="3 4">
    <name type="scientific">Phoxinus phoxinus</name>
    <name type="common">Eurasian minnow</name>
    <dbReference type="NCBI Taxonomy" id="58324"/>
    <lineage>
        <taxon>Eukaryota</taxon>
        <taxon>Metazoa</taxon>
        <taxon>Chordata</taxon>
        <taxon>Craniata</taxon>
        <taxon>Vertebrata</taxon>
        <taxon>Euteleostomi</taxon>
        <taxon>Actinopterygii</taxon>
        <taxon>Neopterygii</taxon>
        <taxon>Teleostei</taxon>
        <taxon>Ostariophysi</taxon>
        <taxon>Cypriniformes</taxon>
        <taxon>Leuciscidae</taxon>
        <taxon>Phoxininae</taxon>
        <taxon>Phoxinus</taxon>
    </lineage>
</organism>
<comment type="caution">
    <text evidence="3">The sequence shown here is derived from an EMBL/GenBank/DDBJ whole genome shotgun (WGS) entry which is preliminary data.</text>
</comment>
<dbReference type="EMBL" id="JAYKXH010000008">
    <property type="protein sequence ID" value="KAK7160703.1"/>
    <property type="molecule type" value="Genomic_DNA"/>
</dbReference>
<dbReference type="AlphaFoldDB" id="A0AAN9D3Z9"/>
<feature type="region of interest" description="Disordered" evidence="1">
    <location>
        <begin position="146"/>
        <end position="188"/>
    </location>
</feature>
<reference evidence="3 4" key="1">
    <citation type="submission" date="2024-02" db="EMBL/GenBank/DDBJ databases">
        <title>Chromosome-level genome assembly of the Eurasian Minnow (Phoxinus phoxinus).</title>
        <authorList>
            <person name="Oriowo T.O."/>
            <person name="Martin S."/>
            <person name="Stange M."/>
            <person name="Chrysostomakis Y."/>
            <person name="Brown T."/>
            <person name="Winkler S."/>
            <person name="Kukowka S."/>
            <person name="Myers E.W."/>
            <person name="Bohne A."/>
        </authorList>
    </citation>
    <scope>NUCLEOTIDE SEQUENCE [LARGE SCALE GENOMIC DNA]</scope>
    <source>
        <strain evidence="3">ZFMK-TIS-60720</strain>
        <tissue evidence="3">Whole Organism</tissue>
    </source>
</reference>
<dbReference type="Gene3D" id="1.10.10.60">
    <property type="entry name" value="Homeodomain-like"/>
    <property type="match status" value="1"/>
</dbReference>
<evidence type="ECO:0000313" key="4">
    <source>
        <dbReference type="Proteomes" id="UP001364617"/>
    </source>
</evidence>
<name>A0AAN9D3Z9_9TELE</name>
<dbReference type="Pfam" id="PF13837">
    <property type="entry name" value="Myb_DNA-bind_4"/>
    <property type="match status" value="1"/>
</dbReference>
<keyword evidence="4" id="KW-1185">Reference proteome</keyword>
<evidence type="ECO:0000256" key="1">
    <source>
        <dbReference type="SAM" id="MobiDB-lite"/>
    </source>
</evidence>
<dbReference type="InterPro" id="IPR044822">
    <property type="entry name" value="Myb_DNA-bind_4"/>
</dbReference>